<evidence type="ECO:0000313" key="3">
    <source>
        <dbReference type="Proteomes" id="UP000319769"/>
    </source>
</evidence>
<protein>
    <recommendedName>
        <fullName evidence="1">UspA domain-containing protein</fullName>
    </recommendedName>
</protein>
<organism evidence="2 3">
    <name type="scientific">Amycolatopsis acidicola</name>
    <dbReference type="NCBI Taxonomy" id="2596893"/>
    <lineage>
        <taxon>Bacteria</taxon>
        <taxon>Bacillati</taxon>
        <taxon>Actinomycetota</taxon>
        <taxon>Actinomycetes</taxon>
        <taxon>Pseudonocardiales</taxon>
        <taxon>Pseudonocardiaceae</taxon>
        <taxon>Amycolatopsis</taxon>
    </lineage>
</organism>
<dbReference type="Proteomes" id="UP000319769">
    <property type="component" value="Unassembled WGS sequence"/>
</dbReference>
<proteinExistence type="predicted"/>
<sequence>MPGVSGASPALPSGFPAGEGKAMLADFPGPVVAGVDGSPGALPAVLWAAREAARLRRELRIVHATEEILLEAPAAYRGVTDVREMLRMRGQRLLRVAKRAAEEAADVPVKPALRSSASDGSRHRAVLRTRPVWFFRAARSAGRRGHWRTRRTCRGCVSSCTCTGTGCSTAASTETG</sequence>
<dbReference type="SUPFAM" id="SSF52402">
    <property type="entry name" value="Adenine nucleotide alpha hydrolases-like"/>
    <property type="match status" value="1"/>
</dbReference>
<dbReference type="InterPro" id="IPR006016">
    <property type="entry name" value="UspA"/>
</dbReference>
<dbReference type="Gene3D" id="3.40.50.620">
    <property type="entry name" value="HUPs"/>
    <property type="match status" value="1"/>
</dbReference>
<dbReference type="AlphaFoldDB" id="A0A5N0V2H4"/>
<comment type="caution">
    <text evidence="2">The sequence shown here is derived from an EMBL/GenBank/DDBJ whole genome shotgun (WGS) entry which is preliminary data.</text>
</comment>
<gene>
    <name evidence="2" type="ORF">FPZ12_017850</name>
</gene>
<accession>A0A5N0V2H4</accession>
<dbReference type="InterPro" id="IPR014729">
    <property type="entry name" value="Rossmann-like_a/b/a_fold"/>
</dbReference>
<dbReference type="EMBL" id="VMNW02000023">
    <property type="protein sequence ID" value="KAA9160215.1"/>
    <property type="molecule type" value="Genomic_DNA"/>
</dbReference>
<evidence type="ECO:0000313" key="2">
    <source>
        <dbReference type="EMBL" id="KAA9160215.1"/>
    </source>
</evidence>
<dbReference type="Pfam" id="PF00582">
    <property type="entry name" value="Usp"/>
    <property type="match status" value="1"/>
</dbReference>
<name>A0A5N0V2H4_9PSEU</name>
<keyword evidence="3" id="KW-1185">Reference proteome</keyword>
<reference evidence="2" key="1">
    <citation type="submission" date="2019-09" db="EMBL/GenBank/DDBJ databases">
        <authorList>
            <person name="Teo W.F.A."/>
            <person name="Duangmal K."/>
        </authorList>
    </citation>
    <scope>NUCLEOTIDE SEQUENCE [LARGE SCALE GENOMIC DNA]</scope>
    <source>
        <strain evidence="2">K81G1</strain>
    </source>
</reference>
<evidence type="ECO:0000259" key="1">
    <source>
        <dbReference type="Pfam" id="PF00582"/>
    </source>
</evidence>
<feature type="domain" description="UspA" evidence="1">
    <location>
        <begin position="31"/>
        <end position="111"/>
    </location>
</feature>